<proteinExistence type="predicted"/>
<dbReference type="RefSeq" id="WP_204204724.1">
    <property type="nucleotide sequence ID" value="NZ_JAFELM010000043.1"/>
</dbReference>
<accession>A0ABS2DNW9</accession>
<evidence type="ECO:0000313" key="1">
    <source>
        <dbReference type="EMBL" id="MBM6619288.1"/>
    </source>
</evidence>
<dbReference type="Proteomes" id="UP001518925">
    <property type="component" value="Unassembled WGS sequence"/>
</dbReference>
<reference evidence="1 2" key="1">
    <citation type="submission" date="2021-02" db="EMBL/GenBank/DDBJ databases">
        <title>Bacillus sp. RD4P76, an endophyte from a halophyte.</title>
        <authorList>
            <person name="Sun J.-Q."/>
        </authorList>
    </citation>
    <scope>NUCLEOTIDE SEQUENCE [LARGE SCALE GENOMIC DNA]</scope>
    <source>
        <strain evidence="1 2">RD4P76</strain>
    </source>
</reference>
<keyword evidence="2" id="KW-1185">Reference proteome</keyword>
<comment type="caution">
    <text evidence="1">The sequence shown here is derived from an EMBL/GenBank/DDBJ whole genome shotgun (WGS) entry which is preliminary data.</text>
</comment>
<protein>
    <recommendedName>
        <fullName evidence="3">DUF2524 family protein</fullName>
    </recommendedName>
</protein>
<evidence type="ECO:0000313" key="2">
    <source>
        <dbReference type="Proteomes" id="UP001518925"/>
    </source>
</evidence>
<organism evidence="1 2">
    <name type="scientific">Bacillus suaedaesalsae</name>
    <dbReference type="NCBI Taxonomy" id="2810349"/>
    <lineage>
        <taxon>Bacteria</taxon>
        <taxon>Bacillati</taxon>
        <taxon>Bacillota</taxon>
        <taxon>Bacilli</taxon>
        <taxon>Bacillales</taxon>
        <taxon>Bacillaceae</taxon>
        <taxon>Bacillus</taxon>
    </lineage>
</organism>
<sequence length="82" mass="9465">MENINITEEALKALHHAEEAVYSAQSNSHIEFRQKALQQLLIAKDKIDLAYLQSPTSDQQHRLHQAQEQLRHLTEAHQALEN</sequence>
<evidence type="ECO:0008006" key="3">
    <source>
        <dbReference type="Google" id="ProtNLM"/>
    </source>
</evidence>
<dbReference type="EMBL" id="JAFELM010000043">
    <property type="protein sequence ID" value="MBM6619288.1"/>
    <property type="molecule type" value="Genomic_DNA"/>
</dbReference>
<gene>
    <name evidence="1" type="ORF">JR050_16625</name>
</gene>
<name>A0ABS2DNW9_9BACI</name>